<comment type="subcellular location">
    <subcellularLocation>
        <location evidence="2">Cytoplasm</location>
    </subcellularLocation>
</comment>
<evidence type="ECO:0000313" key="4">
    <source>
        <dbReference type="Proteomes" id="UP000886818"/>
    </source>
</evidence>
<dbReference type="NCBIfam" id="TIGR00172">
    <property type="entry name" value="maf"/>
    <property type="match status" value="1"/>
</dbReference>
<proteinExistence type="inferred from homology"/>
<dbReference type="RefSeq" id="WP_218282452.1">
    <property type="nucleotide sequence ID" value="NZ_CP078093.1"/>
</dbReference>
<evidence type="ECO:0000256" key="1">
    <source>
        <dbReference type="ARBA" id="ARBA00022801"/>
    </source>
</evidence>
<comment type="function">
    <text evidence="2">Nucleoside triphosphate pyrophosphatase that hydrolyzes dTTP and UTP. May have a dual role in cell division arrest and in preventing the incorporation of modified nucleotides into cellular nucleic acids.</text>
</comment>
<feature type="site" description="Important for substrate specificity" evidence="2">
    <location>
        <position position="12"/>
    </location>
</feature>
<dbReference type="PANTHER" id="PTHR43213">
    <property type="entry name" value="BIFUNCTIONAL DTTP/UTP PYROPHOSPHATASE/METHYLTRANSFERASE PROTEIN-RELATED"/>
    <property type="match status" value="1"/>
</dbReference>
<evidence type="ECO:0000313" key="3">
    <source>
        <dbReference type="EMBL" id="QXM05754.1"/>
    </source>
</evidence>
<dbReference type="HAMAP" id="MF_00528">
    <property type="entry name" value="Maf"/>
    <property type="match status" value="1"/>
</dbReference>
<evidence type="ECO:0000256" key="2">
    <source>
        <dbReference type="HAMAP-Rule" id="MF_00528"/>
    </source>
</evidence>
<comment type="catalytic activity">
    <reaction evidence="2">
        <text>dTTP + H2O = dTMP + diphosphate + H(+)</text>
        <dbReference type="Rhea" id="RHEA:28534"/>
        <dbReference type="ChEBI" id="CHEBI:15377"/>
        <dbReference type="ChEBI" id="CHEBI:15378"/>
        <dbReference type="ChEBI" id="CHEBI:33019"/>
        <dbReference type="ChEBI" id="CHEBI:37568"/>
        <dbReference type="ChEBI" id="CHEBI:63528"/>
        <dbReference type="EC" id="3.6.1.9"/>
    </reaction>
</comment>
<feature type="site" description="Important for substrate specificity" evidence="2">
    <location>
        <position position="71"/>
    </location>
</feature>
<gene>
    <name evidence="3" type="ORF">KVH43_10325</name>
</gene>
<comment type="cofactor">
    <cofactor evidence="2">
        <name>a divalent metal cation</name>
        <dbReference type="ChEBI" id="CHEBI:60240"/>
    </cofactor>
</comment>
<name>A0ABX8RBA8_9CLOT</name>
<comment type="catalytic activity">
    <reaction evidence="2">
        <text>UTP + H2O = UMP + diphosphate + H(+)</text>
        <dbReference type="Rhea" id="RHEA:29395"/>
        <dbReference type="ChEBI" id="CHEBI:15377"/>
        <dbReference type="ChEBI" id="CHEBI:15378"/>
        <dbReference type="ChEBI" id="CHEBI:33019"/>
        <dbReference type="ChEBI" id="CHEBI:46398"/>
        <dbReference type="ChEBI" id="CHEBI:57865"/>
        <dbReference type="EC" id="3.6.1.9"/>
    </reaction>
</comment>
<keyword evidence="1 2" id="KW-0378">Hydrolase</keyword>
<dbReference type="InterPro" id="IPR003697">
    <property type="entry name" value="Maf-like"/>
</dbReference>
<keyword evidence="2" id="KW-0546">Nucleotide metabolism</keyword>
<comment type="caution">
    <text evidence="2">Lacks conserved residue(s) required for the propagation of feature annotation.</text>
</comment>
<keyword evidence="2" id="KW-0963">Cytoplasm</keyword>
<dbReference type="EMBL" id="CP078093">
    <property type="protein sequence ID" value="QXM05754.1"/>
    <property type="molecule type" value="Genomic_DNA"/>
</dbReference>
<sequence>MKKIILASASPRRKDILEKFGFPFKIKKGNIEEKIDAEEKPEQIAMSLAFEKAIEVSKSCNEGEIVIAADTIVVKNGILGKPKNYEEAFSMLKMLQDDIHDVITGLAVIEVDTYNKFVTFEKTKVKMKQLTDDEIKRYIDTGEVWDKAGSYGIQGKGSALIEWVYGDYFNVVGLPIAKLQSMLSKYFDLELI</sequence>
<dbReference type="EC" id="3.6.1.9" evidence="2"/>
<keyword evidence="4" id="KW-1185">Reference proteome</keyword>
<reference evidence="3" key="1">
    <citation type="submission" date="2021-07" db="EMBL/GenBank/DDBJ databases">
        <title>Complete genome sequence of Crassaminicella sp. 143-21, isolated from a deep-sea hydrothermal vent.</title>
        <authorList>
            <person name="Li X."/>
        </authorList>
    </citation>
    <scope>NUCLEOTIDE SEQUENCE</scope>
    <source>
        <strain evidence="3">143-21</strain>
    </source>
</reference>
<accession>A0ABX8RBA8</accession>
<dbReference type="CDD" id="cd00555">
    <property type="entry name" value="Maf"/>
    <property type="match status" value="1"/>
</dbReference>
<organism evidence="3 4">
    <name type="scientific">Crassaminicella indica</name>
    <dbReference type="NCBI Taxonomy" id="2855394"/>
    <lineage>
        <taxon>Bacteria</taxon>
        <taxon>Bacillati</taxon>
        <taxon>Bacillota</taxon>
        <taxon>Clostridia</taxon>
        <taxon>Eubacteriales</taxon>
        <taxon>Clostridiaceae</taxon>
        <taxon>Crassaminicella</taxon>
    </lineage>
</organism>
<dbReference type="Pfam" id="PF02545">
    <property type="entry name" value="Maf"/>
    <property type="match status" value="1"/>
</dbReference>
<feature type="site" description="Important for substrate specificity" evidence="2">
    <location>
        <position position="154"/>
    </location>
</feature>
<dbReference type="Proteomes" id="UP000886818">
    <property type="component" value="Chromosome"/>
</dbReference>
<comment type="similarity">
    <text evidence="2">Belongs to the Maf family. YhdE subfamily.</text>
</comment>
<dbReference type="PANTHER" id="PTHR43213:SF5">
    <property type="entry name" value="BIFUNCTIONAL DTTP_UTP PYROPHOSPHATASE_METHYLTRANSFERASE PROTEIN-RELATED"/>
    <property type="match status" value="1"/>
</dbReference>
<feature type="active site" description="Proton acceptor" evidence="2">
    <location>
        <position position="70"/>
    </location>
</feature>
<protein>
    <recommendedName>
        <fullName evidence="2">dTTP/UTP pyrophosphatase</fullName>
        <shortName evidence="2">dTTPase/UTPase</shortName>
        <ecNumber evidence="2">3.6.1.9</ecNumber>
    </recommendedName>
    <alternativeName>
        <fullName evidence="2">Nucleoside triphosphate pyrophosphatase</fullName>
    </alternativeName>
    <alternativeName>
        <fullName evidence="2">Nucleotide pyrophosphatase</fullName>
        <shortName evidence="2">Nucleotide PPase</shortName>
    </alternativeName>
</protein>
<dbReference type="PIRSF" id="PIRSF006305">
    <property type="entry name" value="Maf"/>
    <property type="match status" value="1"/>
</dbReference>